<dbReference type="SMART" id="SM00291">
    <property type="entry name" value="ZnF_ZZ"/>
    <property type="match status" value="1"/>
</dbReference>
<dbReference type="Gene3D" id="3.30.60.90">
    <property type="match status" value="1"/>
</dbReference>
<dbReference type="PROSITE" id="PS50135">
    <property type="entry name" value="ZF_ZZ_2"/>
    <property type="match status" value="1"/>
</dbReference>
<dbReference type="Pfam" id="PF13920">
    <property type="entry name" value="zf-C3HC4_3"/>
    <property type="match status" value="1"/>
</dbReference>
<feature type="domain" description="ZZ-type" evidence="6">
    <location>
        <begin position="209"/>
        <end position="273"/>
    </location>
</feature>
<keyword evidence="8" id="KW-1185">Reference proteome</keyword>
<dbReference type="InterPro" id="IPR013083">
    <property type="entry name" value="Znf_RING/FYVE/PHD"/>
</dbReference>
<protein>
    <recommendedName>
        <fullName evidence="9">E3 ubiquitin-protein ligase PRT1</fullName>
    </recommendedName>
</protein>
<keyword evidence="3" id="KW-0862">Zinc</keyword>
<evidence type="ECO:0000313" key="7">
    <source>
        <dbReference type="EMBL" id="CAK9215655.1"/>
    </source>
</evidence>
<feature type="domain" description="RING-type" evidence="5">
    <location>
        <begin position="112"/>
        <end position="147"/>
    </location>
</feature>
<accession>A0ABP0U964</accession>
<dbReference type="Proteomes" id="UP001497512">
    <property type="component" value="Chromosome 2"/>
</dbReference>
<dbReference type="Pfam" id="PF00569">
    <property type="entry name" value="ZZ"/>
    <property type="match status" value="1"/>
</dbReference>
<dbReference type="PROSITE" id="PS50089">
    <property type="entry name" value="ZF_RING_2"/>
    <property type="match status" value="2"/>
</dbReference>
<evidence type="ECO:0000259" key="5">
    <source>
        <dbReference type="PROSITE" id="PS50089"/>
    </source>
</evidence>
<proteinExistence type="predicted"/>
<reference evidence="7" key="1">
    <citation type="submission" date="2024-02" db="EMBL/GenBank/DDBJ databases">
        <authorList>
            <consortium name="ELIXIR-Norway"/>
            <consortium name="Elixir Norway"/>
        </authorList>
    </citation>
    <scope>NUCLEOTIDE SEQUENCE</scope>
</reference>
<evidence type="ECO:0000259" key="6">
    <source>
        <dbReference type="PROSITE" id="PS50135"/>
    </source>
</evidence>
<evidence type="ECO:0000256" key="3">
    <source>
        <dbReference type="ARBA" id="ARBA00022833"/>
    </source>
</evidence>
<dbReference type="SUPFAM" id="SSF57850">
    <property type="entry name" value="RING/U-box"/>
    <property type="match status" value="3"/>
</dbReference>
<evidence type="ECO:0000256" key="2">
    <source>
        <dbReference type="ARBA" id="ARBA00022771"/>
    </source>
</evidence>
<evidence type="ECO:0000256" key="1">
    <source>
        <dbReference type="ARBA" id="ARBA00022723"/>
    </source>
</evidence>
<evidence type="ECO:0008006" key="9">
    <source>
        <dbReference type="Google" id="ProtNLM"/>
    </source>
</evidence>
<dbReference type="EMBL" id="OZ019894">
    <property type="protein sequence ID" value="CAK9215655.1"/>
    <property type="molecule type" value="Genomic_DNA"/>
</dbReference>
<dbReference type="InterPro" id="IPR000433">
    <property type="entry name" value="Znf_ZZ"/>
</dbReference>
<dbReference type="InterPro" id="IPR043145">
    <property type="entry name" value="Znf_ZZ_sf"/>
</dbReference>
<dbReference type="SMART" id="SM00184">
    <property type="entry name" value="RING"/>
    <property type="match status" value="2"/>
</dbReference>
<sequence length="285" mass="32248">MAGSKTFDCPICLELAYKPVVEACGHLFCFWCVHKSMNTKTVSHCPVCQKSYVHLPRICEQLHRLLGKIAPEEYARRASEVAEEEARQDQYSPQLEGSGSVSRRDAFSELQCKACNKLLYKPIVLNCGHLFCKTCVSQASKNCPSCRAHHPGPFPQPCIELHQYLEFNFPLDYAKRAKELKHRENELQSAPQLVNHSAGEDNILQNPIHPGVGCDGCGMMPILGKRFTCSDCPETVGYDLCASCHARGNSLPGRFNQSHGPHHRMVEKEKQRERPEMPWILLWSW</sequence>
<feature type="domain" description="RING-type" evidence="5">
    <location>
        <begin position="9"/>
        <end position="49"/>
    </location>
</feature>
<dbReference type="PANTHER" id="PTHR15898">
    <property type="entry name" value="BIFUNCTIONAL APOPTOSIS REGULATOR"/>
    <property type="match status" value="1"/>
</dbReference>
<dbReference type="PANTHER" id="PTHR15898:SF13">
    <property type="entry name" value="BIFUNCTIONAL APOPTOSIS REGULATOR"/>
    <property type="match status" value="1"/>
</dbReference>
<organism evidence="7 8">
    <name type="scientific">Sphagnum troendelagicum</name>
    <dbReference type="NCBI Taxonomy" id="128251"/>
    <lineage>
        <taxon>Eukaryota</taxon>
        <taxon>Viridiplantae</taxon>
        <taxon>Streptophyta</taxon>
        <taxon>Embryophyta</taxon>
        <taxon>Bryophyta</taxon>
        <taxon>Sphagnophytina</taxon>
        <taxon>Sphagnopsida</taxon>
        <taxon>Sphagnales</taxon>
        <taxon>Sphagnaceae</taxon>
        <taxon>Sphagnum</taxon>
    </lineage>
</organism>
<dbReference type="Gene3D" id="3.30.40.10">
    <property type="entry name" value="Zinc/RING finger domain, C3HC4 (zinc finger)"/>
    <property type="match status" value="2"/>
</dbReference>
<dbReference type="InterPro" id="IPR001841">
    <property type="entry name" value="Znf_RING"/>
</dbReference>
<evidence type="ECO:0000313" key="8">
    <source>
        <dbReference type="Proteomes" id="UP001497512"/>
    </source>
</evidence>
<gene>
    <name evidence="7" type="ORF">CSSPTR1EN2_LOCUS12840</name>
</gene>
<name>A0ABP0U964_9BRYO</name>
<dbReference type="InterPro" id="IPR017907">
    <property type="entry name" value="Znf_RING_CS"/>
</dbReference>
<evidence type="ECO:0000256" key="4">
    <source>
        <dbReference type="PROSITE-ProRule" id="PRU00228"/>
    </source>
</evidence>
<keyword evidence="2 4" id="KW-0863">Zinc-finger</keyword>
<dbReference type="PROSITE" id="PS00518">
    <property type="entry name" value="ZF_RING_1"/>
    <property type="match status" value="2"/>
</dbReference>
<dbReference type="Pfam" id="PF13923">
    <property type="entry name" value="zf-C3HC4_2"/>
    <property type="match status" value="1"/>
</dbReference>
<keyword evidence="1" id="KW-0479">Metal-binding</keyword>